<dbReference type="GO" id="GO:0006493">
    <property type="term" value="P:protein O-linked glycosylation"/>
    <property type="evidence" value="ECO:0007669"/>
    <property type="project" value="TreeGrafter"/>
</dbReference>
<evidence type="ECO:0000256" key="7">
    <source>
        <dbReference type="ARBA" id="ARBA00022989"/>
    </source>
</evidence>
<evidence type="ECO:0000313" key="12">
    <source>
        <dbReference type="Proteomes" id="UP000008672"/>
    </source>
</evidence>
<evidence type="ECO:0000256" key="1">
    <source>
        <dbReference type="ARBA" id="ARBA00004323"/>
    </source>
</evidence>
<evidence type="ECO:0000256" key="5">
    <source>
        <dbReference type="ARBA" id="ARBA00022692"/>
    </source>
</evidence>
<keyword evidence="8 10" id="KW-0333">Golgi apparatus</keyword>
<gene>
    <name evidence="11" type="primary">B3GNT7L</name>
</gene>
<dbReference type="Pfam" id="PF01762">
    <property type="entry name" value="Galactosyl_T"/>
    <property type="match status" value="1"/>
</dbReference>
<dbReference type="InParanoid" id="H3BIJ8"/>
<keyword evidence="3 10" id="KW-0328">Glycosyltransferase</keyword>
<evidence type="ECO:0000256" key="8">
    <source>
        <dbReference type="ARBA" id="ARBA00023034"/>
    </source>
</evidence>
<evidence type="ECO:0000256" key="4">
    <source>
        <dbReference type="ARBA" id="ARBA00022679"/>
    </source>
</evidence>
<dbReference type="InterPro" id="IPR002659">
    <property type="entry name" value="Glyco_trans_31"/>
</dbReference>
<dbReference type="GO" id="GO:0030311">
    <property type="term" value="P:poly-N-acetyllactosamine biosynthetic process"/>
    <property type="evidence" value="ECO:0007669"/>
    <property type="project" value="TreeGrafter"/>
</dbReference>
<evidence type="ECO:0000256" key="3">
    <source>
        <dbReference type="ARBA" id="ARBA00022676"/>
    </source>
</evidence>
<dbReference type="GeneTree" id="ENSGT00940000165603"/>
<dbReference type="AlphaFoldDB" id="H3BIJ8"/>
<comment type="similarity">
    <text evidence="2 10">Belongs to the glycosyltransferase 31 family.</text>
</comment>
<name>H3BIJ8_LATCH</name>
<protein>
    <recommendedName>
        <fullName evidence="10">Hexosyltransferase</fullName>
        <ecNumber evidence="10">2.4.1.-</ecNumber>
    </recommendedName>
</protein>
<dbReference type="GO" id="GO:0016758">
    <property type="term" value="F:hexosyltransferase activity"/>
    <property type="evidence" value="ECO:0007669"/>
    <property type="project" value="InterPro"/>
</dbReference>
<keyword evidence="9" id="KW-0472">Membrane</keyword>
<dbReference type="EC" id="2.4.1.-" evidence="10"/>
<keyword evidence="5" id="KW-0812">Transmembrane</keyword>
<organism evidence="11 12">
    <name type="scientific">Latimeria chalumnae</name>
    <name type="common">Coelacanth</name>
    <dbReference type="NCBI Taxonomy" id="7897"/>
    <lineage>
        <taxon>Eukaryota</taxon>
        <taxon>Metazoa</taxon>
        <taxon>Chordata</taxon>
        <taxon>Craniata</taxon>
        <taxon>Vertebrata</taxon>
        <taxon>Euteleostomi</taxon>
        <taxon>Coelacanthiformes</taxon>
        <taxon>Coelacanthidae</taxon>
        <taxon>Latimeria</taxon>
    </lineage>
</organism>
<reference evidence="11" key="3">
    <citation type="submission" date="2025-09" db="UniProtKB">
        <authorList>
            <consortium name="Ensembl"/>
        </authorList>
    </citation>
    <scope>IDENTIFICATION</scope>
</reference>
<dbReference type="Ensembl" id="ENSLACT00000021860.1">
    <property type="protein sequence ID" value="ENSLACP00000021719.1"/>
    <property type="gene ID" value="ENSLACG00000019085.1"/>
</dbReference>
<dbReference type="EMBL" id="AFYH01000680">
    <property type="status" value="NOT_ANNOTATED_CDS"/>
    <property type="molecule type" value="Genomic_DNA"/>
</dbReference>
<evidence type="ECO:0000256" key="6">
    <source>
        <dbReference type="ARBA" id="ARBA00022968"/>
    </source>
</evidence>
<sequence>MFLHDQVMGYFFRRRGIWKALLSLSFVFVTLIMVHKLRFADEGASKGLVLKSRLVRVVPAWFETGNTVLKRDLNTTSIPPHTLTERTWVDQLPYAFNQSASRWDVRTINCSENTALNTQGWFKNLDSRFQQFVLYRHCRYFPMVLNHPEKCQGDVHLLIVVKSVIEHHERREAVRNTWGKEHEIDGKKIRTLFLLGAPSLEKDSLTLQKLLEYEDKIYGDILQWDFMDTFFNLTLKEVNFLKWFNIYCTNVKFIFKGDDDVFVHTGNVLEFLDYRKDDPGVKNLFVGDIIKRAIPIRNKQSKYFIPKELYNKPYPPYAGGGGFLMASPLAKTLLSVSEGIQLFPIDDVFLGMCLQKARTSPEVHQGFRTFGISRRLVSTMNSDPCFYKSLLVVHKLSSTELQKMWEVVHHGHLKCARKV</sequence>
<dbReference type="eggNOG" id="KOG2287">
    <property type="taxonomic scope" value="Eukaryota"/>
</dbReference>
<keyword evidence="7" id="KW-1133">Transmembrane helix</keyword>
<dbReference type="GO" id="GO:0018146">
    <property type="term" value="P:keratan sulfate proteoglycan biosynthetic process"/>
    <property type="evidence" value="ECO:0007669"/>
    <property type="project" value="UniProtKB-ARBA"/>
</dbReference>
<accession>H3BIJ8</accession>
<proteinExistence type="inferred from homology"/>
<dbReference type="GO" id="GO:0000139">
    <property type="term" value="C:Golgi membrane"/>
    <property type="evidence" value="ECO:0007669"/>
    <property type="project" value="UniProtKB-SubCell"/>
</dbReference>
<keyword evidence="12" id="KW-1185">Reference proteome</keyword>
<dbReference type="Gene3D" id="3.90.550.50">
    <property type="match status" value="1"/>
</dbReference>
<dbReference type="GO" id="GO:0008194">
    <property type="term" value="F:UDP-glycosyltransferase activity"/>
    <property type="evidence" value="ECO:0007669"/>
    <property type="project" value="TreeGrafter"/>
</dbReference>
<evidence type="ECO:0000256" key="2">
    <source>
        <dbReference type="ARBA" id="ARBA00008661"/>
    </source>
</evidence>
<reference evidence="11" key="2">
    <citation type="submission" date="2025-08" db="UniProtKB">
        <authorList>
            <consortium name="Ensembl"/>
        </authorList>
    </citation>
    <scope>IDENTIFICATION</scope>
</reference>
<dbReference type="PANTHER" id="PTHR11214">
    <property type="entry name" value="BETA-1,3-N-ACETYLGLUCOSAMINYLTRANSFERASE"/>
    <property type="match status" value="1"/>
</dbReference>
<dbReference type="HOGENOM" id="CLU_036849_5_1_1"/>
<keyword evidence="4" id="KW-0808">Transferase</keyword>
<keyword evidence="6" id="KW-0735">Signal-anchor</keyword>
<evidence type="ECO:0000313" key="11">
    <source>
        <dbReference type="Ensembl" id="ENSLACP00000021719.1"/>
    </source>
</evidence>
<dbReference type="Proteomes" id="UP000008672">
    <property type="component" value="Unassembled WGS sequence"/>
</dbReference>
<dbReference type="OMA" id="WDAQVLN"/>
<evidence type="ECO:0000256" key="10">
    <source>
        <dbReference type="RuleBase" id="RU363063"/>
    </source>
</evidence>
<reference evidence="12" key="1">
    <citation type="submission" date="2011-08" db="EMBL/GenBank/DDBJ databases">
        <title>The draft genome of Latimeria chalumnae.</title>
        <authorList>
            <person name="Di Palma F."/>
            <person name="Alfoldi J."/>
            <person name="Johnson J."/>
            <person name="Berlin A."/>
            <person name="Gnerre S."/>
            <person name="Jaffe D."/>
            <person name="MacCallum I."/>
            <person name="Young S."/>
            <person name="Walker B.J."/>
            <person name="Lander E."/>
            <person name="Lindblad-Toh K."/>
        </authorList>
    </citation>
    <scope>NUCLEOTIDE SEQUENCE [LARGE SCALE GENOMIC DNA]</scope>
    <source>
        <strain evidence="12">Wild caught</strain>
    </source>
</reference>
<comment type="subcellular location">
    <subcellularLocation>
        <location evidence="1 10">Golgi apparatus membrane</location>
        <topology evidence="1 10">Single-pass type II membrane protein</topology>
    </subcellularLocation>
</comment>
<dbReference type="PANTHER" id="PTHR11214:SF291">
    <property type="entry name" value="HEXOSYLTRANSFERASE"/>
    <property type="match status" value="1"/>
</dbReference>
<dbReference type="STRING" id="7897.ENSLACP00000021719"/>
<evidence type="ECO:0000256" key="9">
    <source>
        <dbReference type="ARBA" id="ARBA00023136"/>
    </source>
</evidence>